<comment type="similarity">
    <text evidence="1">Belongs to the PNP/UDP phosphorylase family. Futalosine hydrolase subfamily.</text>
</comment>
<keyword evidence="1" id="KW-0474">Menaquinone biosynthesis</keyword>
<dbReference type="NCBIfam" id="TIGR03664">
    <property type="entry name" value="fut_nucase"/>
    <property type="match status" value="1"/>
</dbReference>
<dbReference type="PANTHER" id="PTHR46832">
    <property type="entry name" value="5'-METHYLTHIOADENOSINE/S-ADENOSYLHOMOCYSTEINE NUCLEOSIDASE"/>
    <property type="match status" value="1"/>
</dbReference>
<evidence type="ECO:0000259" key="3">
    <source>
        <dbReference type="Pfam" id="PF01048"/>
    </source>
</evidence>
<dbReference type="PANTHER" id="PTHR46832:SF2">
    <property type="entry name" value="FUTALOSINE HYDROLASE"/>
    <property type="match status" value="1"/>
</dbReference>
<dbReference type="InterPro" id="IPR019963">
    <property type="entry name" value="FL_hydrolase_MqnB"/>
</dbReference>
<dbReference type="Gene3D" id="3.40.50.1580">
    <property type="entry name" value="Nucleoside phosphorylase domain"/>
    <property type="match status" value="1"/>
</dbReference>
<proteinExistence type="inferred from homology"/>
<evidence type="ECO:0000313" key="5">
    <source>
        <dbReference type="Proteomes" id="UP000474630"/>
    </source>
</evidence>
<dbReference type="GO" id="GO:0005829">
    <property type="term" value="C:cytosol"/>
    <property type="evidence" value="ECO:0007669"/>
    <property type="project" value="TreeGrafter"/>
</dbReference>
<evidence type="ECO:0000256" key="1">
    <source>
        <dbReference type="HAMAP-Rule" id="MF_00991"/>
    </source>
</evidence>
<dbReference type="GO" id="GO:0008782">
    <property type="term" value="F:adenosylhomocysteine nucleosidase activity"/>
    <property type="evidence" value="ECO:0007669"/>
    <property type="project" value="TreeGrafter"/>
</dbReference>
<keyword evidence="5" id="KW-1185">Reference proteome</keyword>
<keyword evidence="1 4" id="KW-0378">Hydrolase</keyword>
<keyword evidence="4" id="KW-0326">Glycosidase</keyword>
<dbReference type="AlphaFoldDB" id="A0A6C0REP7"/>
<dbReference type="Proteomes" id="UP000474630">
    <property type="component" value="Chromosome"/>
</dbReference>
<sequence>MQILIVAATTMEIKLIVDELEKVEEESHFVKTYRFEDLNIDILVSGIGSSFATFHLTNALREKKYDAVINIGLAGSLIQELEIGEVVNVVSEEFADLGIEKQHEFLTLFESGHIGINDFPFENGLLKASNSNGWIKLKKVKGVTTNKSYGRDTSIAEMREKFTAHVESMEGAAVFYVCNWMGVDCYQIRSISNYVEPRDSAKWNIPLALVHLKDALSAILKQVPAPVG</sequence>
<dbReference type="EC" id="3.2.2.26" evidence="1 2"/>
<comment type="function">
    <text evidence="1">Catalyzes the hydrolysis of futalosine (FL) to dehypoxanthine futalosine (DHFL) and hypoxanthine, a step in the biosynthesis of menaquinone (MK, vitamin K2).</text>
</comment>
<dbReference type="GO" id="GO:0008930">
    <property type="term" value="F:methylthioadenosine nucleosidase activity"/>
    <property type="evidence" value="ECO:0007669"/>
    <property type="project" value="TreeGrafter"/>
</dbReference>
<feature type="domain" description="Nucleoside phosphorylase" evidence="3">
    <location>
        <begin position="3"/>
        <end position="220"/>
    </location>
</feature>
<comment type="catalytic activity">
    <reaction evidence="1">
        <text>futalosine + H2O = dehypoxanthine futalosine + hypoxanthine</text>
        <dbReference type="Rhea" id="RHEA:25904"/>
        <dbReference type="ChEBI" id="CHEBI:15377"/>
        <dbReference type="ChEBI" id="CHEBI:17368"/>
        <dbReference type="ChEBI" id="CHEBI:58863"/>
        <dbReference type="ChEBI" id="CHEBI:58864"/>
        <dbReference type="EC" id="3.2.2.26"/>
    </reaction>
</comment>
<evidence type="ECO:0000313" key="4">
    <source>
        <dbReference type="EMBL" id="QIA07541.1"/>
    </source>
</evidence>
<protein>
    <recommendedName>
        <fullName evidence="1 2">Futalosine hydrolase</fullName>
        <shortName evidence="1">FL hydrolase</shortName>
        <ecNumber evidence="1 2">3.2.2.26</ecNumber>
    </recommendedName>
    <alternativeName>
        <fullName evidence="1">Futalosine nucleosidase</fullName>
    </alternativeName>
    <alternativeName>
        <fullName evidence="1">Menaquinone biosynthetic enzyme MqnB</fullName>
    </alternativeName>
</protein>
<organism evidence="4 5">
    <name type="scientific">Draconibacterium halophilum</name>
    <dbReference type="NCBI Taxonomy" id="2706887"/>
    <lineage>
        <taxon>Bacteria</taxon>
        <taxon>Pseudomonadati</taxon>
        <taxon>Bacteroidota</taxon>
        <taxon>Bacteroidia</taxon>
        <taxon>Marinilabiliales</taxon>
        <taxon>Prolixibacteraceae</taxon>
        <taxon>Draconibacterium</taxon>
    </lineage>
</organism>
<dbReference type="KEGG" id="drc:G0Q07_07290"/>
<dbReference type="EMBL" id="CP048409">
    <property type="protein sequence ID" value="QIA07541.1"/>
    <property type="molecule type" value="Genomic_DNA"/>
</dbReference>
<reference evidence="4 5" key="1">
    <citation type="submission" date="2020-02" db="EMBL/GenBank/DDBJ databases">
        <title>Genome sequencing for Draconibacterium sp. strain M1.</title>
        <authorList>
            <person name="Park S.-J."/>
        </authorList>
    </citation>
    <scope>NUCLEOTIDE SEQUENCE [LARGE SCALE GENOMIC DNA]</scope>
    <source>
        <strain evidence="4 5">M1</strain>
    </source>
</reference>
<comment type="pathway">
    <text evidence="1">Quinol/quinone metabolism; menaquinone biosynthesis.</text>
</comment>
<name>A0A6C0REP7_9BACT</name>
<dbReference type="GO" id="GO:0009116">
    <property type="term" value="P:nucleoside metabolic process"/>
    <property type="evidence" value="ECO:0007669"/>
    <property type="project" value="InterPro"/>
</dbReference>
<dbReference type="InterPro" id="IPR000845">
    <property type="entry name" value="Nucleoside_phosphorylase_d"/>
</dbReference>
<dbReference type="SUPFAM" id="SSF53167">
    <property type="entry name" value="Purine and uridine phosphorylases"/>
    <property type="match status" value="1"/>
</dbReference>
<dbReference type="HAMAP" id="MF_00991">
    <property type="entry name" value="MqnB"/>
    <property type="match status" value="1"/>
</dbReference>
<dbReference type="UniPathway" id="UPA00079"/>
<gene>
    <name evidence="1 4" type="primary">mqnB</name>
    <name evidence="4" type="ORF">G0Q07_07290</name>
</gene>
<dbReference type="InterPro" id="IPR035994">
    <property type="entry name" value="Nucleoside_phosphorylase_sf"/>
</dbReference>
<evidence type="ECO:0000256" key="2">
    <source>
        <dbReference type="NCBIfam" id="TIGR03664"/>
    </source>
</evidence>
<dbReference type="GO" id="GO:0019284">
    <property type="term" value="P:L-methionine salvage from S-adenosylmethionine"/>
    <property type="evidence" value="ECO:0007669"/>
    <property type="project" value="TreeGrafter"/>
</dbReference>
<accession>A0A6C0REP7</accession>
<dbReference type="Pfam" id="PF01048">
    <property type="entry name" value="PNP_UDP_1"/>
    <property type="match status" value="1"/>
</dbReference>
<dbReference type="GO" id="GO:0009234">
    <property type="term" value="P:menaquinone biosynthetic process"/>
    <property type="evidence" value="ECO:0007669"/>
    <property type="project" value="UniProtKB-UniRule"/>
</dbReference>
<dbReference type="RefSeq" id="WP_163345463.1">
    <property type="nucleotide sequence ID" value="NZ_CP048409.1"/>
</dbReference>